<comment type="caution">
    <text evidence="1">The sequence shown here is derived from an EMBL/GenBank/DDBJ whole genome shotgun (WGS) entry which is preliminary data.</text>
</comment>
<gene>
    <name evidence="3" type="ORF">LCGC14_1182500</name>
    <name evidence="2" type="ORF">LCGC14_1391480</name>
    <name evidence="1" type="ORF">LCGC14_2993850</name>
</gene>
<protein>
    <submittedName>
        <fullName evidence="1">Uncharacterized protein</fullName>
    </submittedName>
</protein>
<organism evidence="1">
    <name type="scientific">marine sediment metagenome</name>
    <dbReference type="NCBI Taxonomy" id="412755"/>
    <lineage>
        <taxon>unclassified sequences</taxon>
        <taxon>metagenomes</taxon>
        <taxon>ecological metagenomes</taxon>
    </lineage>
</organism>
<evidence type="ECO:0000313" key="2">
    <source>
        <dbReference type="EMBL" id="KKM75320.1"/>
    </source>
</evidence>
<name>A0A0F8XQN6_9ZZZZ</name>
<dbReference type="AlphaFoldDB" id="A0A0F8XQN6"/>
<reference evidence="1" key="1">
    <citation type="journal article" date="2015" name="Nature">
        <title>Complex archaea that bridge the gap between prokaryotes and eukaryotes.</title>
        <authorList>
            <person name="Spang A."/>
            <person name="Saw J.H."/>
            <person name="Jorgensen S.L."/>
            <person name="Zaremba-Niedzwiedzka K."/>
            <person name="Martijn J."/>
            <person name="Lind A.E."/>
            <person name="van Eijk R."/>
            <person name="Schleper C."/>
            <person name="Guy L."/>
            <person name="Ettema T.J."/>
        </authorList>
    </citation>
    <scope>NUCLEOTIDE SEQUENCE</scope>
</reference>
<accession>A0A0F8XQN6</accession>
<proteinExistence type="predicted"/>
<dbReference type="EMBL" id="LAZR01008997">
    <property type="protein sequence ID" value="KKM75320.1"/>
    <property type="molecule type" value="Genomic_DNA"/>
</dbReference>
<evidence type="ECO:0000313" key="3">
    <source>
        <dbReference type="EMBL" id="KKM95995.1"/>
    </source>
</evidence>
<dbReference type="EMBL" id="LAZR01005936">
    <property type="protein sequence ID" value="KKM95995.1"/>
    <property type="molecule type" value="Genomic_DNA"/>
</dbReference>
<dbReference type="EMBL" id="LAZR01061493">
    <property type="protein sequence ID" value="KKK63480.1"/>
    <property type="molecule type" value="Genomic_DNA"/>
</dbReference>
<evidence type="ECO:0000313" key="1">
    <source>
        <dbReference type="EMBL" id="KKK63480.1"/>
    </source>
</evidence>
<feature type="non-terminal residue" evidence="1">
    <location>
        <position position="1"/>
    </location>
</feature>
<sequence length="338" mass="38803">KTYFHVNMPIDFYDPPSAILASGTKEGVDLGGSKLILSIDAFHNLYSEGIIFSELSWAAFYQGIEGLDDQIDTFETKEYDSVRENPEALIKTIIKSIYDIMNNHKLFYGVVDFEVDAFLNQNTVIPGLKLDYLIINKLLDAHKKTRDAELFPKISLGGEERKKIKLEFQGDKKRKLHLNGTKLEDYADILRMAKGFATGIVCTSRGAANLYIMSDNITFKEDLIPELYIDQDNLVIIDMGIERELLFPISWFRIDLGIKSLETLDLWDKINDNPKLIKALEYYERYILGLIQKKFKVMASVIGTDVGDNFDNLNPMERRQALRDMAQAIRKLTEEYKK</sequence>